<accession>A0ABT7F7E4</accession>
<protein>
    <recommendedName>
        <fullName evidence="3">Phytanoyl-CoA dioxygenase</fullName>
    </recommendedName>
</protein>
<comment type="caution">
    <text evidence="1">The sequence shown here is derived from an EMBL/GenBank/DDBJ whole genome shotgun (WGS) entry which is preliminary data.</text>
</comment>
<evidence type="ECO:0000313" key="2">
    <source>
        <dbReference type="Proteomes" id="UP001243757"/>
    </source>
</evidence>
<name>A0ABT7F7E4_9RHOB</name>
<dbReference type="Gene3D" id="2.60.120.620">
    <property type="entry name" value="q2cbj1_9rhob like domain"/>
    <property type="match status" value="1"/>
</dbReference>
<keyword evidence="2" id="KW-1185">Reference proteome</keyword>
<proteinExistence type="predicted"/>
<organism evidence="1 2">
    <name type="scientific">Pseudodonghicola flavimaris</name>
    <dbReference type="NCBI Taxonomy" id="3050036"/>
    <lineage>
        <taxon>Bacteria</taxon>
        <taxon>Pseudomonadati</taxon>
        <taxon>Pseudomonadota</taxon>
        <taxon>Alphaproteobacteria</taxon>
        <taxon>Rhodobacterales</taxon>
        <taxon>Paracoccaceae</taxon>
        <taxon>Pseudodonghicola</taxon>
    </lineage>
</organism>
<gene>
    <name evidence="1" type="ORF">QO033_22885</name>
</gene>
<dbReference type="Proteomes" id="UP001243757">
    <property type="component" value="Unassembled WGS sequence"/>
</dbReference>
<sequence>MVGDFFTRGWARFGADPQVRLWAAAALTAGRAALRDPAFSQGHVCEGSWFVGLDALPNDAVGRVAGSAPLSGPAVAFLRDQFGTLPPLHRGQLSTVFPGYPRPRAGEGPGAFRYRQRRDAAHLDGLKAEGPDRRRRIAEPHAFILGLPLTDVSPQAAPLVVWEGSHEILRAALAAALAPYPPERWSEIDVTEAYQAARREVFETCRRLPLPARPGEAVLLHRLALHGVAPWSAEAPAPAEGRMIAYFRPPMPGGITAWLGAD</sequence>
<dbReference type="EMBL" id="JASNJD010000026">
    <property type="protein sequence ID" value="MDK3020533.1"/>
    <property type="molecule type" value="Genomic_DNA"/>
</dbReference>
<reference evidence="1 2" key="1">
    <citation type="submission" date="2023-05" db="EMBL/GenBank/DDBJ databases">
        <title>Pseudodonghicola sp. nov.</title>
        <authorList>
            <person name="Huang J."/>
        </authorList>
    </citation>
    <scope>NUCLEOTIDE SEQUENCE [LARGE SCALE GENOMIC DNA]</scope>
    <source>
        <strain evidence="1 2">IC7</strain>
    </source>
</reference>
<evidence type="ECO:0008006" key="3">
    <source>
        <dbReference type="Google" id="ProtNLM"/>
    </source>
</evidence>
<dbReference type="RefSeq" id="WP_284483184.1">
    <property type="nucleotide sequence ID" value="NZ_JASNJD010000026.1"/>
</dbReference>
<dbReference type="SUPFAM" id="SSF51197">
    <property type="entry name" value="Clavaminate synthase-like"/>
    <property type="match status" value="1"/>
</dbReference>
<evidence type="ECO:0000313" key="1">
    <source>
        <dbReference type="EMBL" id="MDK3020533.1"/>
    </source>
</evidence>